<evidence type="ECO:0000313" key="3">
    <source>
        <dbReference type="EMBL" id="EEP78386.1"/>
    </source>
</evidence>
<dbReference type="GeneID" id="8439663"/>
<feature type="compositionally biased region" description="Polar residues" evidence="1">
    <location>
        <begin position="250"/>
        <end position="266"/>
    </location>
</feature>
<dbReference type="EMBL" id="CH476616">
    <property type="protein sequence ID" value="EEP78386.1"/>
    <property type="molecule type" value="Genomic_DNA"/>
</dbReference>
<gene>
    <name evidence="3" type="ORF">UREG_03232</name>
</gene>
<evidence type="ECO:0000259" key="2">
    <source>
        <dbReference type="Pfam" id="PF26434"/>
    </source>
</evidence>
<evidence type="ECO:0000256" key="1">
    <source>
        <dbReference type="SAM" id="MobiDB-lite"/>
    </source>
</evidence>
<keyword evidence="4" id="KW-1185">Reference proteome</keyword>
<dbReference type="RefSeq" id="XP_002543715.1">
    <property type="nucleotide sequence ID" value="XM_002543669.1"/>
</dbReference>
<feature type="compositionally biased region" description="Polar residues" evidence="1">
    <location>
        <begin position="289"/>
        <end position="298"/>
    </location>
</feature>
<dbReference type="InterPro" id="IPR058602">
    <property type="entry name" value="YAG7_dimerisation_dom"/>
</dbReference>
<feature type="region of interest" description="Disordered" evidence="1">
    <location>
        <begin position="1"/>
        <end position="42"/>
    </location>
</feature>
<dbReference type="VEuPathDB" id="FungiDB:UREG_03232"/>
<protein>
    <recommendedName>
        <fullName evidence="2">YAG7-like dimerisation domain-containing protein</fullName>
    </recommendedName>
</protein>
<organism evidence="3 4">
    <name type="scientific">Uncinocarpus reesii (strain UAMH 1704)</name>
    <dbReference type="NCBI Taxonomy" id="336963"/>
    <lineage>
        <taxon>Eukaryota</taxon>
        <taxon>Fungi</taxon>
        <taxon>Dikarya</taxon>
        <taxon>Ascomycota</taxon>
        <taxon>Pezizomycotina</taxon>
        <taxon>Eurotiomycetes</taxon>
        <taxon>Eurotiomycetidae</taxon>
        <taxon>Onygenales</taxon>
        <taxon>Onygenaceae</taxon>
        <taxon>Uncinocarpus</taxon>
    </lineage>
</organism>
<sequence>MHRQPIPKGSKKKRGKTEAPAAPSTPAPQESTSTAEPTANGASYEFPFVKELQKSLRNATKKLNATAKVDAIVAENPGKSLDDLVAAKKINADQKAQILKKPGLQETVASIEEQLLQFKQYGAYYDDRLAKQKDELDKAHKEELESIKQSIVAETMQAAEQDFKERLLVLSKFLRAAAAMRRSGDETSNDSRAFEGSLFQVYGGSEEAVDAMTKLINGADEKVPSVEGDLLEVAYSRVKQASLDYMPPSETWTEEAQQPAESTPTAETLPASDPTITNAGMTELRDQSLAEQASTTNGFAPPTSHPAETVPAQTVVTDGSANPMAQAAWDPQPDLTKTQVTEQWVNAEAEKAAEIPASTQEGPRPPLDSTNRWADDVPVTQATPAEGPRQGDGFERVFHHTRQNSGRGRGSFRGNRGANPHRGRGGQFRGDRGDFRGRGRGRGEFRGGRGRGSFHHPGGEATPAQ</sequence>
<dbReference type="OrthoDB" id="5399559at2759"/>
<dbReference type="eggNOG" id="ENOG502S59W">
    <property type="taxonomic scope" value="Eukaryota"/>
</dbReference>
<feature type="compositionally biased region" description="Low complexity" evidence="1">
    <location>
        <begin position="18"/>
        <end position="35"/>
    </location>
</feature>
<feature type="region of interest" description="Disordered" evidence="1">
    <location>
        <begin position="350"/>
        <end position="465"/>
    </location>
</feature>
<reference evidence="4" key="1">
    <citation type="journal article" date="2009" name="Genome Res.">
        <title>Comparative genomic analyses of the human fungal pathogens Coccidioides and their relatives.</title>
        <authorList>
            <person name="Sharpton T.J."/>
            <person name="Stajich J.E."/>
            <person name="Rounsley S.D."/>
            <person name="Gardner M.J."/>
            <person name="Wortman J.R."/>
            <person name="Jordar V.S."/>
            <person name="Maiti R."/>
            <person name="Kodira C.D."/>
            <person name="Neafsey D.E."/>
            <person name="Zeng Q."/>
            <person name="Hung C.-Y."/>
            <person name="McMahan C."/>
            <person name="Muszewska A."/>
            <person name="Grynberg M."/>
            <person name="Mandel M.A."/>
            <person name="Kellner E.M."/>
            <person name="Barker B.M."/>
            <person name="Galgiani J.N."/>
            <person name="Orbach M.J."/>
            <person name="Kirkland T.N."/>
            <person name="Cole G.T."/>
            <person name="Henn M.R."/>
            <person name="Birren B.W."/>
            <person name="Taylor J.W."/>
        </authorList>
    </citation>
    <scope>NUCLEOTIDE SEQUENCE [LARGE SCALE GENOMIC DNA]</scope>
    <source>
        <strain evidence="4">UAMH 1704</strain>
    </source>
</reference>
<dbReference type="InParanoid" id="C4JPZ9"/>
<dbReference type="AlphaFoldDB" id="C4JPZ9"/>
<evidence type="ECO:0000313" key="4">
    <source>
        <dbReference type="Proteomes" id="UP000002058"/>
    </source>
</evidence>
<accession>C4JPZ9</accession>
<dbReference type="Pfam" id="PF26434">
    <property type="entry name" value="YAG7_C"/>
    <property type="match status" value="1"/>
</dbReference>
<proteinExistence type="predicted"/>
<feature type="compositionally biased region" description="Basic residues" evidence="1">
    <location>
        <begin position="1"/>
        <end position="15"/>
    </location>
</feature>
<feature type="domain" description="YAG7-like dimerisation" evidence="2">
    <location>
        <begin position="161"/>
        <end position="243"/>
    </location>
</feature>
<dbReference type="OMA" id="EEAWVDD"/>
<dbReference type="KEGG" id="ure:UREG_03232"/>
<dbReference type="HOGENOM" id="CLU_031644_0_0_1"/>
<feature type="compositionally biased region" description="Basic and acidic residues" evidence="1">
    <location>
        <begin position="429"/>
        <end position="447"/>
    </location>
</feature>
<name>C4JPZ9_UNCRE</name>
<feature type="region of interest" description="Disordered" evidence="1">
    <location>
        <begin position="250"/>
        <end position="308"/>
    </location>
</feature>
<dbReference type="Proteomes" id="UP000002058">
    <property type="component" value="Unassembled WGS sequence"/>
</dbReference>
<dbReference type="STRING" id="336963.C4JPZ9"/>